<dbReference type="Pfam" id="PF00061">
    <property type="entry name" value="Lipocalin"/>
    <property type="match status" value="1"/>
</dbReference>
<feature type="domain" description="Lipocalin/cytosolic fatty-acid binding" evidence="3">
    <location>
        <begin position="1"/>
        <end position="135"/>
    </location>
</feature>
<dbReference type="InterPro" id="IPR012674">
    <property type="entry name" value="Calycin"/>
</dbReference>
<feature type="compositionally biased region" description="Polar residues" evidence="2">
    <location>
        <begin position="171"/>
        <end position="208"/>
    </location>
</feature>
<evidence type="ECO:0000259" key="3">
    <source>
        <dbReference type="Pfam" id="PF00061"/>
    </source>
</evidence>
<dbReference type="PANTHER" id="PTHR11955">
    <property type="entry name" value="FATTY ACID BINDING PROTEIN"/>
    <property type="match status" value="1"/>
</dbReference>
<dbReference type="GO" id="GO:0008289">
    <property type="term" value="F:lipid binding"/>
    <property type="evidence" value="ECO:0007669"/>
    <property type="project" value="InterPro"/>
</dbReference>
<comment type="similarity">
    <text evidence="1">Belongs to the calycin superfamily. Fatty-acid binding protein (FABP) family.</text>
</comment>
<reference evidence="5" key="1">
    <citation type="submission" date="2022-11" db="UniProtKB">
        <authorList>
            <consortium name="WormBaseParasite"/>
        </authorList>
    </citation>
    <scope>IDENTIFICATION</scope>
</reference>
<accession>A0A915NVH0</accession>
<dbReference type="Gene3D" id="2.40.128.20">
    <property type="match status" value="1"/>
</dbReference>
<sequence>WKLCDSTNFDEYLKQVGVGLLTRTAAKAIKPELEFVVDGDKWKMTSTSTFTTWVCEFLLGEEKEQATADGRKLKYWFGCGCTFTFVDGKLIEEQKKIKDDDKESHFERYIDADGKLVITCKSGNVEAVRKKKCKELQKAIVIDALHAEETSSTSKNDDNQEVLGPATKAIQQQKESLAMTSQTHQSSSTFPPGTEPFSISTASFSYSPDNPPPPGVSSASRIGASTVQLGGGTLPINNQNLHVPHVQGSQTLGLPPFLPTNPHLTAVSTSSTATSFLPPTTGNNIYINRSVLQTTNSWNAMVDEFVRKNVTS</sequence>
<dbReference type="InterPro" id="IPR000566">
    <property type="entry name" value="Lipocln_cytosolic_FA-bd_dom"/>
</dbReference>
<dbReference type="SUPFAM" id="SSF50814">
    <property type="entry name" value="Lipocalins"/>
    <property type="match status" value="1"/>
</dbReference>
<keyword evidence="4" id="KW-1185">Reference proteome</keyword>
<proteinExistence type="inferred from homology"/>
<evidence type="ECO:0000256" key="2">
    <source>
        <dbReference type="SAM" id="MobiDB-lite"/>
    </source>
</evidence>
<evidence type="ECO:0000313" key="4">
    <source>
        <dbReference type="Proteomes" id="UP000887560"/>
    </source>
</evidence>
<name>A0A915NVH0_9BILA</name>
<dbReference type="WBParaSite" id="scf7180000420692.g5625">
    <property type="protein sequence ID" value="scf7180000420692.g5625"/>
    <property type="gene ID" value="scf7180000420692.g5625"/>
</dbReference>
<protein>
    <submittedName>
        <fullName evidence="5">Lipocalin/cytosolic fatty-acid binding domain-containing protein</fullName>
    </submittedName>
</protein>
<dbReference type="AlphaFoldDB" id="A0A915NVH0"/>
<organism evidence="4 5">
    <name type="scientific">Meloidogyne floridensis</name>
    <dbReference type="NCBI Taxonomy" id="298350"/>
    <lineage>
        <taxon>Eukaryota</taxon>
        <taxon>Metazoa</taxon>
        <taxon>Ecdysozoa</taxon>
        <taxon>Nematoda</taxon>
        <taxon>Chromadorea</taxon>
        <taxon>Rhabditida</taxon>
        <taxon>Tylenchina</taxon>
        <taxon>Tylenchomorpha</taxon>
        <taxon>Tylenchoidea</taxon>
        <taxon>Meloidogynidae</taxon>
        <taxon>Meloidogyninae</taxon>
        <taxon>Meloidogyne</taxon>
    </lineage>
</organism>
<feature type="region of interest" description="Disordered" evidence="2">
    <location>
        <begin position="171"/>
        <end position="220"/>
    </location>
</feature>
<dbReference type="CDD" id="cd00742">
    <property type="entry name" value="FABP"/>
    <property type="match status" value="1"/>
</dbReference>
<dbReference type="Proteomes" id="UP000887560">
    <property type="component" value="Unplaced"/>
</dbReference>
<evidence type="ECO:0000256" key="1">
    <source>
        <dbReference type="ARBA" id="ARBA00008390"/>
    </source>
</evidence>
<dbReference type="InterPro" id="IPR031259">
    <property type="entry name" value="ILBP"/>
</dbReference>
<evidence type="ECO:0000313" key="5">
    <source>
        <dbReference type="WBParaSite" id="scf7180000420692.g5625"/>
    </source>
</evidence>